<dbReference type="GO" id="GO:0005829">
    <property type="term" value="C:cytosol"/>
    <property type="evidence" value="ECO:0007669"/>
    <property type="project" value="TreeGrafter"/>
</dbReference>
<evidence type="ECO:0000256" key="4">
    <source>
        <dbReference type="ARBA" id="ARBA00022563"/>
    </source>
</evidence>
<sequence length="568" mass="62464">MIFGGALRRPIFSLRLTKPLLASLPCRSLALYSPAMSASTLHKGVSEIDHGDDAGHRPADAPFKNLGGAFAVKSDAAAAARDGGSRGTQREGRSFEDVLAILDDMTSGRPNRCPDNLAVTNRLLDRLGMRPIFEKMRFVHIAGTKGKGTTAAYTAALLQGYGFKVGLFTSPHLIDVRERMLVDNRFLTKDTFARYFFEFRDHYESLKHSESDMDREAASRANYFRFLFLLSLHIFAAENVDIAVMEVGLGGRIDATNTVPAEVSIITALGYDHMEIIGNTIAEIAGEKAGIMKANTMCLSSPQRDHPETRKVLEAAARDAQTPLILLDDEVLPIRSWPPLAIGGDHAVEDSKLALMAARHMAGIPPVLPLDERERAILRQMTFTGRSQIAPVDGGRDMTLYLDGAHTAESLAHATKWFVEASAAVTKDEKPRRVLLLYTSRDPHRIMKAFMPFISAFTKVVIAQVGNPKMSATSPPKDDAEACTAQMREELVRSTETWRDMYREVTCLPCGRPFSALEDMVDLIVPAAAEGEDASKPAQVFVTGSIYLVGEVLKMLHVYESGARRREE</sequence>
<dbReference type="Gene3D" id="3.90.190.20">
    <property type="entry name" value="Mur ligase, C-terminal domain"/>
    <property type="match status" value="1"/>
</dbReference>
<dbReference type="SUPFAM" id="SSF53623">
    <property type="entry name" value="MurD-like peptide ligases, catalytic domain"/>
    <property type="match status" value="1"/>
</dbReference>
<comment type="pathway">
    <text evidence="1">Cofactor biosynthesis; tetrahydrofolylpolyglutamate biosynthesis.</text>
</comment>
<organism evidence="13">
    <name type="scientific">Herpetomonas muscarum</name>
    <dbReference type="NCBI Taxonomy" id="5718"/>
    <lineage>
        <taxon>Eukaryota</taxon>
        <taxon>Discoba</taxon>
        <taxon>Euglenozoa</taxon>
        <taxon>Kinetoplastea</taxon>
        <taxon>Metakinetoplastina</taxon>
        <taxon>Trypanosomatida</taxon>
        <taxon>Trypanosomatidae</taxon>
        <taxon>Herpetomonas</taxon>
    </lineage>
</organism>
<protein>
    <recommendedName>
        <fullName evidence="3">tetrahydrofolate synthase</fullName>
        <ecNumber evidence="3">6.3.2.17</ecNumber>
    </recommendedName>
    <alternativeName>
        <fullName evidence="11">Folylpoly-gamma-glutamate synthetase</fullName>
    </alternativeName>
    <alternativeName>
        <fullName evidence="10">Tetrahydrofolylpolyglutamate synthase</fullName>
    </alternativeName>
</protein>
<dbReference type="NCBIfam" id="TIGR01499">
    <property type="entry name" value="folC"/>
    <property type="match status" value="1"/>
</dbReference>
<dbReference type="InterPro" id="IPR036565">
    <property type="entry name" value="Mur-like_cat_sf"/>
</dbReference>
<keyword evidence="6" id="KW-0479">Metal-binding</keyword>
<evidence type="ECO:0000256" key="11">
    <source>
        <dbReference type="ARBA" id="ARBA00030876"/>
    </source>
</evidence>
<dbReference type="GO" id="GO:0046872">
    <property type="term" value="F:metal ion binding"/>
    <property type="evidence" value="ECO:0007669"/>
    <property type="project" value="UniProtKB-KW"/>
</dbReference>
<dbReference type="Gene3D" id="3.40.1190.10">
    <property type="entry name" value="Mur-like, catalytic domain"/>
    <property type="match status" value="1"/>
</dbReference>
<evidence type="ECO:0000256" key="6">
    <source>
        <dbReference type="ARBA" id="ARBA00022723"/>
    </source>
</evidence>
<reference evidence="13" key="1">
    <citation type="journal article" date="2013" name="PLoS ONE">
        <title>Biosynthesis of vitamins and cofactors in bacterium-harbouring trypanosomatids depends on the symbiotic association as revealed by genomic analyses.</title>
        <authorList>
            <person name="Klein C.C."/>
            <person name="Alves J.M."/>
            <person name="Serrano M.G."/>
            <person name="Buck G.A."/>
            <person name="Vasconcelos A.T."/>
            <person name="Sagot M.F."/>
            <person name="Teixeira M.M."/>
            <person name="Camargo E.P."/>
            <person name="Motta M.C."/>
        </authorList>
    </citation>
    <scope>NUCLEOTIDE SEQUENCE</scope>
    <source>
        <strain evidence="13">TCC001E</strain>
    </source>
</reference>
<dbReference type="PANTHER" id="PTHR11136">
    <property type="entry name" value="FOLYLPOLYGLUTAMATE SYNTHASE-RELATED"/>
    <property type="match status" value="1"/>
</dbReference>
<comment type="catalytic activity">
    <reaction evidence="12">
        <text>(6S)-5,6,7,8-tetrahydrofolyl-(gamma-L-Glu)(n) + L-glutamate + ATP = (6S)-5,6,7,8-tetrahydrofolyl-(gamma-L-Glu)(n+1) + ADP + phosphate + H(+)</text>
        <dbReference type="Rhea" id="RHEA:10580"/>
        <dbReference type="Rhea" id="RHEA-COMP:14738"/>
        <dbReference type="Rhea" id="RHEA-COMP:14740"/>
        <dbReference type="ChEBI" id="CHEBI:15378"/>
        <dbReference type="ChEBI" id="CHEBI:29985"/>
        <dbReference type="ChEBI" id="CHEBI:30616"/>
        <dbReference type="ChEBI" id="CHEBI:43474"/>
        <dbReference type="ChEBI" id="CHEBI:141005"/>
        <dbReference type="ChEBI" id="CHEBI:456216"/>
        <dbReference type="EC" id="6.3.2.17"/>
    </reaction>
</comment>
<evidence type="ECO:0000256" key="9">
    <source>
        <dbReference type="ARBA" id="ARBA00022842"/>
    </source>
</evidence>
<evidence type="ECO:0000256" key="2">
    <source>
        <dbReference type="ARBA" id="ARBA00008276"/>
    </source>
</evidence>
<comment type="similarity">
    <text evidence="2">Belongs to the folylpolyglutamate synthase family.</text>
</comment>
<dbReference type="InterPro" id="IPR036615">
    <property type="entry name" value="Mur_ligase_C_dom_sf"/>
</dbReference>
<proteinExistence type="inferred from homology"/>
<evidence type="ECO:0000256" key="10">
    <source>
        <dbReference type="ARBA" id="ARBA00030592"/>
    </source>
</evidence>
<evidence type="ECO:0000256" key="7">
    <source>
        <dbReference type="ARBA" id="ARBA00022741"/>
    </source>
</evidence>
<dbReference type="SUPFAM" id="SSF53244">
    <property type="entry name" value="MurD-like peptide ligases, peptide-binding domain"/>
    <property type="match status" value="1"/>
</dbReference>
<keyword evidence="8" id="KW-0067">ATP-binding</keyword>
<evidence type="ECO:0000256" key="5">
    <source>
        <dbReference type="ARBA" id="ARBA00022598"/>
    </source>
</evidence>
<evidence type="ECO:0000256" key="8">
    <source>
        <dbReference type="ARBA" id="ARBA00022840"/>
    </source>
</evidence>
<keyword evidence="7" id="KW-0547">Nucleotide-binding</keyword>
<name>T1YTV6_HERMU</name>
<dbReference type="GO" id="GO:0006730">
    <property type="term" value="P:one-carbon metabolic process"/>
    <property type="evidence" value="ECO:0007669"/>
    <property type="project" value="UniProtKB-KW"/>
</dbReference>
<dbReference type="GO" id="GO:0005524">
    <property type="term" value="F:ATP binding"/>
    <property type="evidence" value="ECO:0007669"/>
    <property type="project" value="UniProtKB-KW"/>
</dbReference>
<dbReference type="GO" id="GO:0004326">
    <property type="term" value="F:tetrahydrofolylpolyglutamate synthase activity"/>
    <property type="evidence" value="ECO:0007669"/>
    <property type="project" value="UniProtKB-EC"/>
</dbReference>
<accession>T1YTV6</accession>
<keyword evidence="9" id="KW-0460">Magnesium</keyword>
<dbReference type="EC" id="6.3.2.17" evidence="3"/>
<dbReference type="AlphaFoldDB" id="T1YTV6"/>
<dbReference type="InterPro" id="IPR001645">
    <property type="entry name" value="Folylpolyglutamate_synth"/>
</dbReference>
<evidence type="ECO:0000313" key="13">
    <source>
        <dbReference type="EMBL" id="AGU68198.1"/>
    </source>
</evidence>
<keyword evidence="4" id="KW-0554">One-carbon metabolism</keyword>
<dbReference type="PANTHER" id="PTHR11136:SF5">
    <property type="entry name" value="FOLYLPOLYGLUTAMATE SYNTHASE, MITOCHONDRIAL"/>
    <property type="match status" value="1"/>
</dbReference>
<dbReference type="EMBL" id="KF160238">
    <property type="protein sequence ID" value="AGU68198.1"/>
    <property type="molecule type" value="Genomic_DNA"/>
</dbReference>
<evidence type="ECO:0000256" key="1">
    <source>
        <dbReference type="ARBA" id="ARBA00005150"/>
    </source>
</evidence>
<evidence type="ECO:0000256" key="3">
    <source>
        <dbReference type="ARBA" id="ARBA00013025"/>
    </source>
</evidence>
<evidence type="ECO:0000256" key="12">
    <source>
        <dbReference type="ARBA" id="ARBA00047493"/>
    </source>
</evidence>
<keyword evidence="5 13" id="KW-0436">Ligase</keyword>
<dbReference type="GO" id="GO:0005739">
    <property type="term" value="C:mitochondrion"/>
    <property type="evidence" value="ECO:0007669"/>
    <property type="project" value="TreeGrafter"/>
</dbReference>